<dbReference type="PANTHER" id="PTHR48475:SF2">
    <property type="entry name" value="RIBONUCLEASE H"/>
    <property type="match status" value="1"/>
</dbReference>
<protein>
    <submittedName>
        <fullName evidence="1">Ribonuclease H</fullName>
    </submittedName>
</protein>
<evidence type="ECO:0000313" key="2">
    <source>
        <dbReference type="Proteomes" id="UP001604336"/>
    </source>
</evidence>
<accession>A0ABD1RT73</accession>
<dbReference type="Proteomes" id="UP001604336">
    <property type="component" value="Unassembled WGS sequence"/>
</dbReference>
<dbReference type="PANTHER" id="PTHR48475">
    <property type="entry name" value="RIBONUCLEASE H"/>
    <property type="match status" value="1"/>
</dbReference>
<dbReference type="AlphaFoldDB" id="A0ABD1RT73"/>
<dbReference type="Gene3D" id="3.30.420.10">
    <property type="entry name" value="Ribonuclease H-like superfamily/Ribonuclease H"/>
    <property type="match status" value="1"/>
</dbReference>
<dbReference type="EMBL" id="JBFOLK010000008">
    <property type="protein sequence ID" value="KAL2491616.1"/>
    <property type="molecule type" value="Genomic_DNA"/>
</dbReference>
<evidence type="ECO:0000313" key="1">
    <source>
        <dbReference type="EMBL" id="KAL2491616.1"/>
    </source>
</evidence>
<dbReference type="InterPro" id="IPR036397">
    <property type="entry name" value="RNaseH_sf"/>
</dbReference>
<comment type="caution">
    <text evidence="1">The sequence shown here is derived from an EMBL/GenBank/DDBJ whole genome shotgun (WGS) entry which is preliminary data.</text>
</comment>
<name>A0ABD1RT73_9LAMI</name>
<organism evidence="1 2">
    <name type="scientific">Abeliophyllum distichum</name>
    <dbReference type="NCBI Taxonomy" id="126358"/>
    <lineage>
        <taxon>Eukaryota</taxon>
        <taxon>Viridiplantae</taxon>
        <taxon>Streptophyta</taxon>
        <taxon>Embryophyta</taxon>
        <taxon>Tracheophyta</taxon>
        <taxon>Spermatophyta</taxon>
        <taxon>Magnoliopsida</taxon>
        <taxon>eudicotyledons</taxon>
        <taxon>Gunneridae</taxon>
        <taxon>Pentapetalae</taxon>
        <taxon>asterids</taxon>
        <taxon>lamiids</taxon>
        <taxon>Lamiales</taxon>
        <taxon>Oleaceae</taxon>
        <taxon>Forsythieae</taxon>
        <taxon>Abeliophyllum</taxon>
    </lineage>
</organism>
<sequence>MEKLVLSLITASRKLRLYFQSHSIDALTNLPLRQILQKSDTSRMQMKWRVGILLVSPDGHNLNCALRLEFKVSNNATEYEVLLPGLRLAQKMKARKLQIHSDL</sequence>
<reference evidence="2" key="1">
    <citation type="submission" date="2024-07" db="EMBL/GenBank/DDBJ databases">
        <title>Two chromosome-level genome assemblies of Korean endemic species Abeliophyllum distichum and Forsythia ovata (Oleaceae).</title>
        <authorList>
            <person name="Jang H."/>
        </authorList>
    </citation>
    <scope>NUCLEOTIDE SEQUENCE [LARGE SCALE GENOMIC DNA]</scope>
</reference>
<gene>
    <name evidence="1" type="ORF">Adt_27244</name>
</gene>
<keyword evidence="2" id="KW-1185">Reference proteome</keyword>
<proteinExistence type="predicted"/>